<evidence type="ECO:0000313" key="1">
    <source>
        <dbReference type="EMBL" id="RAH40283.1"/>
    </source>
</evidence>
<dbReference type="EMBL" id="KZ825414">
    <property type="protein sequence ID" value="RAH40283.1"/>
    <property type="molecule type" value="Genomic_DNA"/>
</dbReference>
<keyword evidence="2" id="KW-1185">Reference proteome</keyword>
<organism evidence="1 2">
    <name type="scientific">Aspergillus brunneoviolaceus CBS 621.78</name>
    <dbReference type="NCBI Taxonomy" id="1450534"/>
    <lineage>
        <taxon>Eukaryota</taxon>
        <taxon>Fungi</taxon>
        <taxon>Dikarya</taxon>
        <taxon>Ascomycota</taxon>
        <taxon>Pezizomycotina</taxon>
        <taxon>Eurotiomycetes</taxon>
        <taxon>Eurotiomycetidae</taxon>
        <taxon>Eurotiales</taxon>
        <taxon>Aspergillaceae</taxon>
        <taxon>Aspergillus</taxon>
        <taxon>Aspergillus subgen. Circumdati</taxon>
    </lineage>
</organism>
<gene>
    <name evidence="1" type="ORF">BO95DRAFT_457519</name>
</gene>
<dbReference type="Proteomes" id="UP000249057">
    <property type="component" value="Unassembled WGS sequence"/>
</dbReference>
<proteinExistence type="predicted"/>
<name>A0ACD1FTI7_9EURO</name>
<evidence type="ECO:0000313" key="2">
    <source>
        <dbReference type="Proteomes" id="UP000249057"/>
    </source>
</evidence>
<reference evidence="1" key="1">
    <citation type="submission" date="2018-02" db="EMBL/GenBank/DDBJ databases">
        <title>The genomes of Aspergillus section Nigri reveals drivers in fungal speciation.</title>
        <authorList>
            <consortium name="DOE Joint Genome Institute"/>
            <person name="Vesth T.C."/>
            <person name="Nybo J."/>
            <person name="Theobald S."/>
            <person name="Brandl J."/>
            <person name="Frisvad J.C."/>
            <person name="Nielsen K.F."/>
            <person name="Lyhne E.K."/>
            <person name="Kogle M.E."/>
            <person name="Kuo A."/>
            <person name="Riley R."/>
            <person name="Clum A."/>
            <person name="Nolan M."/>
            <person name="Lipzen A."/>
            <person name="Salamov A."/>
            <person name="Henrissat B."/>
            <person name="Wiebenga A."/>
            <person name="De vries R.P."/>
            <person name="Grigoriev I.V."/>
            <person name="Mortensen U.H."/>
            <person name="Andersen M.R."/>
            <person name="Baker S.E."/>
        </authorList>
    </citation>
    <scope>NUCLEOTIDE SEQUENCE</scope>
    <source>
        <strain evidence="1">CBS 621.78</strain>
    </source>
</reference>
<sequence>MDTKLQRRSTISVQSVTPSSLRHCSYPSPATSPSKDPLSLSRSHSARRKITSIPPKPPALARVKGSVNMDSSSQMSSEMSWLNDASPISMTPRTATPRTPQLSRAGRIPTLQTHGTPEPETTATLVNPSSALLQDLLKEQRATRSTKGGSDELKPCNPQTPERSHSKNKSPSQSPAQSQTQSRTQSWEEAGSEKQRRVHSVASSGTRQPNDMGVREMGEYVSKLNKQNFDLKLEIFHRVQQVTALEKKLLKMEEMEEELQRLRSLEEEVQELREAEADNQRLRESNEELRQEIDRRDQAITEAVSMICVLENKVTELRGGENSSRPSTARPDDEDIATPKPKPIVQIPERISSKRGTIFSDSRRGSSASHHLERAPSFLRDDKKGAAALRSLYDAPEDQSHTAMSEITKSESLQSMTDTLDLGSPRLSALSECSELFPLGPDGDDGFDQLEIPVIRKEPAAHGSQTSDVASSQSRDLIESWVRPPHDVFVDDVSRRNMQSSIPKGPKKTSSDSDSYGSSLKTRTDSVFGTARLPPTPDTMSTAYAACPSRSNGSIIAEKSQYDQGVAMGFRLRRPRSVDELTTKRSSCHSVGSDNLTANVSDVPAPSQSTAGGDLTPTLLPLNCITSRDDRLFDRESLEKANFGYYSGNALYNEDSLERVLSKIDNKHYQRKPSRSIEELSATLASSPPLTPQDWVEAAKPAPQAEKEQPELTHLEPVALNPRLFVARAPSQASFLGRRHSIDSGFREPDIPNIPTLDLQSLEPGPPPEQDTERRKRISLRPLFGRSGTTRRFQTSPFDDQTDSDEGAPAPVIHKTRNNAPPRPSRVNIHSEGPRDLSASMPTYADGMADQARRTLPHSFTDSSFTTNPALKPLTASIKDHKRRSSLGLFGWMKGSGKKPEPHSPAKHAMPPSGILKDRPTRMAQEFGERKPQESAGNANVPTVSFALETKSRGSVRSDEDDPTRRPRYMDRKSRRG</sequence>
<accession>A0ACD1FTI7</accession>
<protein>
    <submittedName>
        <fullName evidence="1">Uncharacterized protein</fullName>
    </submittedName>
</protein>